<dbReference type="InterPro" id="IPR052893">
    <property type="entry name" value="TCS_response_regulator"/>
</dbReference>
<sequence length="168" mass="18971">MNTQDDITPPKPGEQQAQRPTKRLLRVAVIDDNLPDLLLARTVFDSVEEKVMVETYESGASALQALRQPDMDLPDVILLDINMPIMTGFEVLQILKADLGLKTIPVVMLATSELQKDVDQAYSLYASSYMVKSIDFSNFLEQVESFIRFWNASRLSGRSYVRRSPPTM</sequence>
<feature type="domain" description="Response regulatory" evidence="3">
    <location>
        <begin position="26"/>
        <end position="147"/>
    </location>
</feature>
<keyword evidence="5" id="KW-1185">Reference proteome</keyword>
<evidence type="ECO:0000256" key="1">
    <source>
        <dbReference type="PROSITE-ProRule" id="PRU00169"/>
    </source>
</evidence>
<dbReference type="EMBL" id="JBHLYR010000101">
    <property type="protein sequence ID" value="MFB9995509.1"/>
    <property type="molecule type" value="Genomic_DNA"/>
</dbReference>
<protein>
    <submittedName>
        <fullName evidence="4">Response regulator</fullName>
    </submittedName>
</protein>
<name>A0ABV6B6X0_9DEIO</name>
<proteinExistence type="predicted"/>
<comment type="caution">
    <text evidence="4">The sequence shown here is derived from an EMBL/GenBank/DDBJ whole genome shotgun (WGS) entry which is preliminary data.</text>
</comment>
<evidence type="ECO:0000313" key="4">
    <source>
        <dbReference type="EMBL" id="MFB9995509.1"/>
    </source>
</evidence>
<dbReference type="PANTHER" id="PTHR44520:SF2">
    <property type="entry name" value="RESPONSE REGULATOR RCP1"/>
    <property type="match status" value="1"/>
</dbReference>
<evidence type="ECO:0000256" key="2">
    <source>
        <dbReference type="SAM" id="MobiDB-lite"/>
    </source>
</evidence>
<feature type="region of interest" description="Disordered" evidence="2">
    <location>
        <begin position="1"/>
        <end position="20"/>
    </location>
</feature>
<dbReference type="Gene3D" id="3.40.50.2300">
    <property type="match status" value="1"/>
</dbReference>
<reference evidence="4 5" key="1">
    <citation type="submission" date="2024-09" db="EMBL/GenBank/DDBJ databases">
        <authorList>
            <person name="Sun Q."/>
            <person name="Mori K."/>
        </authorList>
    </citation>
    <scope>NUCLEOTIDE SEQUENCE [LARGE SCALE GENOMIC DNA]</scope>
    <source>
        <strain evidence="4 5">JCM 13503</strain>
    </source>
</reference>
<evidence type="ECO:0000259" key="3">
    <source>
        <dbReference type="PROSITE" id="PS50110"/>
    </source>
</evidence>
<dbReference type="CDD" id="cd17557">
    <property type="entry name" value="REC_Rcp-like"/>
    <property type="match status" value="1"/>
</dbReference>
<organism evidence="4 5">
    <name type="scientific">Deinococcus oregonensis</name>
    <dbReference type="NCBI Taxonomy" id="1805970"/>
    <lineage>
        <taxon>Bacteria</taxon>
        <taxon>Thermotogati</taxon>
        <taxon>Deinococcota</taxon>
        <taxon>Deinococci</taxon>
        <taxon>Deinococcales</taxon>
        <taxon>Deinococcaceae</taxon>
        <taxon>Deinococcus</taxon>
    </lineage>
</organism>
<dbReference type="PROSITE" id="PS50110">
    <property type="entry name" value="RESPONSE_REGULATORY"/>
    <property type="match status" value="1"/>
</dbReference>
<evidence type="ECO:0000313" key="5">
    <source>
        <dbReference type="Proteomes" id="UP001589733"/>
    </source>
</evidence>
<dbReference type="RefSeq" id="WP_380017518.1">
    <property type="nucleotide sequence ID" value="NZ_JBHLYR010000101.1"/>
</dbReference>
<keyword evidence="1" id="KW-0597">Phosphoprotein</keyword>
<dbReference type="InterPro" id="IPR011006">
    <property type="entry name" value="CheY-like_superfamily"/>
</dbReference>
<gene>
    <name evidence="4" type="ORF">ACFFLM_26615</name>
</gene>
<accession>A0ABV6B6X0</accession>
<dbReference type="SUPFAM" id="SSF52172">
    <property type="entry name" value="CheY-like"/>
    <property type="match status" value="1"/>
</dbReference>
<feature type="modified residue" description="4-aspartylphosphate" evidence="1">
    <location>
        <position position="80"/>
    </location>
</feature>
<dbReference type="Proteomes" id="UP001589733">
    <property type="component" value="Unassembled WGS sequence"/>
</dbReference>
<dbReference type="PANTHER" id="PTHR44520">
    <property type="entry name" value="RESPONSE REGULATOR RCP1-RELATED"/>
    <property type="match status" value="1"/>
</dbReference>
<dbReference type="InterPro" id="IPR001789">
    <property type="entry name" value="Sig_transdc_resp-reg_receiver"/>
</dbReference>
<dbReference type="SMART" id="SM00448">
    <property type="entry name" value="REC"/>
    <property type="match status" value="1"/>
</dbReference>
<dbReference type="Pfam" id="PF00072">
    <property type="entry name" value="Response_reg"/>
    <property type="match status" value="1"/>
</dbReference>